<accession>A0A836GVJ7</accession>
<evidence type="ECO:0000256" key="4">
    <source>
        <dbReference type="PROSITE-ProRule" id="PRU00134"/>
    </source>
</evidence>
<dbReference type="PROSITE" id="PS01360">
    <property type="entry name" value="ZF_MYND_1"/>
    <property type="match status" value="1"/>
</dbReference>
<sequence length="154" mass="17286">MNPSRMEEQLLHAEISDLGLTALGALVREQCLDNARIDARLSRLEERAGLPPQAELETTQKRPTCSSCDGGEPKNTVLSPEEVDVSAHNSPADDRAAPMCDYCFLFSSNCFSCPGCGREWYCSAACQRLRHRYHAPRCRQQYLPQTRFQTRAAH</sequence>
<dbReference type="Pfam" id="PF01753">
    <property type="entry name" value="zf-MYND"/>
    <property type="match status" value="1"/>
</dbReference>
<evidence type="ECO:0000313" key="7">
    <source>
        <dbReference type="EMBL" id="KAG5479904.1"/>
    </source>
</evidence>
<feature type="domain" description="MYND-type" evidence="6">
    <location>
        <begin position="100"/>
        <end position="138"/>
    </location>
</feature>
<dbReference type="SMR" id="A0A836GVJ7"/>
<dbReference type="AlphaFoldDB" id="A0A836GVJ7"/>
<dbReference type="RefSeq" id="XP_067063615.1">
    <property type="nucleotide sequence ID" value="XM_067207842.1"/>
</dbReference>
<evidence type="ECO:0000256" key="2">
    <source>
        <dbReference type="ARBA" id="ARBA00022771"/>
    </source>
</evidence>
<dbReference type="PROSITE" id="PS50865">
    <property type="entry name" value="ZF_MYND_2"/>
    <property type="match status" value="1"/>
</dbReference>
<protein>
    <recommendedName>
        <fullName evidence="6">MYND-type domain-containing protein</fullName>
    </recommendedName>
</protein>
<dbReference type="Proteomes" id="UP000674143">
    <property type="component" value="Unassembled WGS sequence"/>
</dbReference>
<evidence type="ECO:0000256" key="3">
    <source>
        <dbReference type="ARBA" id="ARBA00022833"/>
    </source>
</evidence>
<evidence type="ECO:0000313" key="8">
    <source>
        <dbReference type="Proteomes" id="UP000674143"/>
    </source>
</evidence>
<gene>
    <name evidence="7" type="ORF">LSCM4_05912</name>
</gene>
<reference evidence="8" key="2">
    <citation type="journal article" date="2021" name="Sci. Data">
        <title>Chromosome-scale genome sequencing, assembly and annotation of six genomes from subfamily Leishmaniinae.</title>
        <authorList>
            <person name="Almutairi H."/>
            <person name="Urbaniak M.D."/>
            <person name="Bates M.D."/>
            <person name="Jariyapan N."/>
            <person name="Kwakye-Nuako G."/>
            <person name="Thomaz Soccol V."/>
            <person name="Al-Salem W.S."/>
            <person name="Dillon R.J."/>
            <person name="Bates P.A."/>
            <person name="Gatherer D."/>
        </authorList>
    </citation>
    <scope>NUCLEOTIDE SEQUENCE [LARGE SCALE GENOMIC DNA]</scope>
</reference>
<dbReference type="GeneID" id="92361776"/>
<proteinExistence type="predicted"/>
<reference evidence="8" key="1">
    <citation type="journal article" date="2021" name="Microbiol. Resour. Announc.">
        <title>LGAAP: Leishmaniinae Genome Assembly and Annotation Pipeline.</title>
        <authorList>
            <person name="Almutairi H."/>
            <person name="Urbaniak M.D."/>
            <person name="Bates M.D."/>
            <person name="Jariyapan N."/>
            <person name="Kwakye-Nuako G."/>
            <person name="Thomaz-Soccol V."/>
            <person name="Al-Salem W.S."/>
            <person name="Dillon R.J."/>
            <person name="Bates P.A."/>
            <person name="Gatherer D."/>
        </authorList>
    </citation>
    <scope>NUCLEOTIDE SEQUENCE [LARGE SCALE GENOMIC DNA]</scope>
</reference>
<dbReference type="InterPro" id="IPR002893">
    <property type="entry name" value="Znf_MYND"/>
</dbReference>
<keyword evidence="1" id="KW-0479">Metal-binding</keyword>
<organism evidence="7 8">
    <name type="scientific">Leishmania orientalis</name>
    <dbReference type="NCBI Taxonomy" id="2249476"/>
    <lineage>
        <taxon>Eukaryota</taxon>
        <taxon>Discoba</taxon>
        <taxon>Euglenozoa</taxon>
        <taxon>Kinetoplastea</taxon>
        <taxon>Metakinetoplastina</taxon>
        <taxon>Trypanosomatida</taxon>
        <taxon>Trypanosomatidae</taxon>
        <taxon>Leishmaniinae</taxon>
        <taxon>Leishmania</taxon>
    </lineage>
</organism>
<dbReference type="SUPFAM" id="SSF144232">
    <property type="entry name" value="HIT/MYND zinc finger-like"/>
    <property type="match status" value="1"/>
</dbReference>
<keyword evidence="2 4" id="KW-0863">Zinc-finger</keyword>
<dbReference type="Gene3D" id="6.10.140.2220">
    <property type="match status" value="1"/>
</dbReference>
<evidence type="ECO:0000256" key="1">
    <source>
        <dbReference type="ARBA" id="ARBA00022723"/>
    </source>
</evidence>
<dbReference type="GO" id="GO:0008270">
    <property type="term" value="F:zinc ion binding"/>
    <property type="evidence" value="ECO:0007669"/>
    <property type="project" value="UniProtKB-KW"/>
</dbReference>
<dbReference type="KEGG" id="loi:92361776"/>
<name>A0A836GVJ7_9TRYP</name>
<feature type="region of interest" description="Disordered" evidence="5">
    <location>
        <begin position="46"/>
        <end position="90"/>
    </location>
</feature>
<keyword evidence="8" id="KW-1185">Reference proteome</keyword>
<evidence type="ECO:0000256" key="5">
    <source>
        <dbReference type="SAM" id="MobiDB-lite"/>
    </source>
</evidence>
<evidence type="ECO:0000259" key="6">
    <source>
        <dbReference type="PROSITE" id="PS50865"/>
    </source>
</evidence>
<comment type="caution">
    <text evidence="7">The sequence shown here is derived from an EMBL/GenBank/DDBJ whole genome shotgun (WGS) entry which is preliminary data.</text>
</comment>
<keyword evidence="3" id="KW-0862">Zinc</keyword>
<dbReference type="EMBL" id="JAFHLR010000021">
    <property type="protein sequence ID" value="KAG5479904.1"/>
    <property type="molecule type" value="Genomic_DNA"/>
</dbReference>